<feature type="transmembrane region" description="Helical" evidence="8">
    <location>
        <begin position="32"/>
        <end position="57"/>
    </location>
</feature>
<dbReference type="SUPFAM" id="SSF52540">
    <property type="entry name" value="P-loop containing nucleoside triphosphate hydrolases"/>
    <property type="match status" value="1"/>
</dbReference>
<keyword evidence="3 8" id="KW-0812">Transmembrane</keyword>
<evidence type="ECO:0000256" key="1">
    <source>
        <dbReference type="ARBA" id="ARBA00004651"/>
    </source>
</evidence>
<dbReference type="PROSITE" id="PS50929">
    <property type="entry name" value="ABC_TM1F"/>
    <property type="match status" value="1"/>
</dbReference>
<comment type="subcellular location">
    <subcellularLocation>
        <location evidence="1">Cell membrane</location>
        <topology evidence="1">Multi-pass membrane protein</topology>
    </subcellularLocation>
</comment>
<dbReference type="InterPro" id="IPR017871">
    <property type="entry name" value="ABC_transporter-like_CS"/>
</dbReference>
<keyword evidence="4" id="KW-0547">Nucleotide-binding</keyword>
<evidence type="ECO:0000256" key="8">
    <source>
        <dbReference type="SAM" id="Phobius"/>
    </source>
</evidence>
<dbReference type="Proteomes" id="UP001059576">
    <property type="component" value="Chromosome"/>
</dbReference>
<dbReference type="InterPro" id="IPR039421">
    <property type="entry name" value="Type_1_exporter"/>
</dbReference>
<dbReference type="GO" id="GO:0005524">
    <property type="term" value="F:ATP binding"/>
    <property type="evidence" value="ECO:0007669"/>
    <property type="project" value="UniProtKB-KW"/>
</dbReference>
<dbReference type="RefSeq" id="WP_129722555.1">
    <property type="nucleotide sequence ID" value="NZ_CP101808.1"/>
</dbReference>
<feature type="transmembrane region" description="Helical" evidence="8">
    <location>
        <begin position="278"/>
        <end position="298"/>
    </location>
</feature>
<accession>A0ABY5J176</accession>
<evidence type="ECO:0000256" key="6">
    <source>
        <dbReference type="ARBA" id="ARBA00022989"/>
    </source>
</evidence>
<evidence type="ECO:0000259" key="10">
    <source>
        <dbReference type="PROSITE" id="PS50929"/>
    </source>
</evidence>
<evidence type="ECO:0000256" key="2">
    <source>
        <dbReference type="ARBA" id="ARBA00005417"/>
    </source>
</evidence>
<dbReference type="PANTHER" id="PTHR24221:SF654">
    <property type="entry name" value="ATP-BINDING CASSETTE SUB-FAMILY B MEMBER 6"/>
    <property type="match status" value="1"/>
</dbReference>
<feature type="domain" description="ABC transporter" evidence="9">
    <location>
        <begin position="372"/>
        <end position="620"/>
    </location>
</feature>
<evidence type="ECO:0000313" key="11">
    <source>
        <dbReference type="EMBL" id="UUD37003.1"/>
    </source>
</evidence>
<evidence type="ECO:0000256" key="5">
    <source>
        <dbReference type="ARBA" id="ARBA00022840"/>
    </source>
</evidence>
<feature type="transmembrane region" description="Helical" evidence="8">
    <location>
        <begin position="190"/>
        <end position="207"/>
    </location>
</feature>
<dbReference type="EMBL" id="CP101808">
    <property type="protein sequence ID" value="UUD37003.1"/>
    <property type="molecule type" value="Genomic_DNA"/>
</dbReference>
<dbReference type="Gene3D" id="1.20.1560.10">
    <property type="entry name" value="ABC transporter type 1, transmembrane domain"/>
    <property type="match status" value="1"/>
</dbReference>
<evidence type="ECO:0000256" key="4">
    <source>
        <dbReference type="ARBA" id="ARBA00022741"/>
    </source>
</evidence>
<dbReference type="Pfam" id="PF00664">
    <property type="entry name" value="ABC_membrane"/>
    <property type="match status" value="1"/>
</dbReference>
<feature type="domain" description="ABC transmembrane type-1" evidence="10">
    <location>
        <begin position="34"/>
        <end position="338"/>
    </location>
</feature>
<keyword evidence="12" id="KW-1185">Reference proteome</keyword>
<protein>
    <submittedName>
        <fullName evidence="11">ABC transporter ATP-binding protein/permease</fullName>
    </submittedName>
</protein>
<feature type="transmembrane region" description="Helical" evidence="8">
    <location>
        <begin position="85"/>
        <end position="109"/>
    </location>
</feature>
<dbReference type="PANTHER" id="PTHR24221">
    <property type="entry name" value="ATP-BINDING CASSETTE SUB-FAMILY B"/>
    <property type="match status" value="1"/>
</dbReference>
<dbReference type="CDD" id="cd18547">
    <property type="entry name" value="ABC_6TM_Tm288_like"/>
    <property type="match status" value="1"/>
</dbReference>
<feature type="transmembrane region" description="Helical" evidence="8">
    <location>
        <begin position="163"/>
        <end position="184"/>
    </location>
</feature>
<dbReference type="InterPro" id="IPR003439">
    <property type="entry name" value="ABC_transporter-like_ATP-bd"/>
</dbReference>
<reference evidence="11" key="1">
    <citation type="submission" date="2022-07" db="EMBL/GenBank/DDBJ databases">
        <title>Complete genome of Mycoplasma equigenitalium type strain T37.</title>
        <authorList>
            <person name="Spergser J."/>
        </authorList>
    </citation>
    <scope>NUCLEOTIDE SEQUENCE</scope>
    <source>
        <strain evidence="11">T37</strain>
    </source>
</reference>
<proteinExistence type="inferred from homology"/>
<evidence type="ECO:0000256" key="7">
    <source>
        <dbReference type="ARBA" id="ARBA00023136"/>
    </source>
</evidence>
<keyword evidence="5 11" id="KW-0067">ATP-binding</keyword>
<dbReference type="PROSITE" id="PS50893">
    <property type="entry name" value="ABC_TRANSPORTER_2"/>
    <property type="match status" value="1"/>
</dbReference>
<evidence type="ECO:0000256" key="3">
    <source>
        <dbReference type="ARBA" id="ARBA00022692"/>
    </source>
</evidence>
<comment type="similarity">
    <text evidence="2">Belongs to the ABC transporter superfamily.</text>
</comment>
<dbReference type="Gene3D" id="3.40.50.300">
    <property type="entry name" value="P-loop containing nucleotide triphosphate hydrolases"/>
    <property type="match status" value="1"/>
</dbReference>
<dbReference type="InterPro" id="IPR011527">
    <property type="entry name" value="ABC1_TM_dom"/>
</dbReference>
<dbReference type="InterPro" id="IPR003593">
    <property type="entry name" value="AAA+_ATPase"/>
</dbReference>
<evidence type="ECO:0000313" key="12">
    <source>
        <dbReference type="Proteomes" id="UP001059576"/>
    </source>
</evidence>
<name>A0ABY5J176_9BACT</name>
<evidence type="ECO:0000259" key="9">
    <source>
        <dbReference type="PROSITE" id="PS50893"/>
    </source>
</evidence>
<dbReference type="InterPro" id="IPR027417">
    <property type="entry name" value="P-loop_NTPase"/>
</dbReference>
<dbReference type="SMART" id="SM00382">
    <property type="entry name" value="AAA"/>
    <property type="match status" value="1"/>
</dbReference>
<dbReference type="InterPro" id="IPR036640">
    <property type="entry name" value="ABC1_TM_sf"/>
</dbReference>
<gene>
    <name evidence="11" type="ORF">NPA09_00275</name>
</gene>
<keyword evidence="6 8" id="KW-1133">Transmembrane helix</keyword>
<organism evidence="11 12">
    <name type="scientific">Mycoplasmopsis equigenitalium</name>
    <dbReference type="NCBI Taxonomy" id="114883"/>
    <lineage>
        <taxon>Bacteria</taxon>
        <taxon>Bacillati</taxon>
        <taxon>Mycoplasmatota</taxon>
        <taxon>Mycoplasmoidales</taxon>
        <taxon>Metamycoplasmataceae</taxon>
        <taxon>Mycoplasmopsis</taxon>
    </lineage>
</organism>
<keyword evidence="7 8" id="KW-0472">Membrane</keyword>
<dbReference type="PROSITE" id="PS00211">
    <property type="entry name" value="ABC_TRANSPORTER_1"/>
    <property type="match status" value="1"/>
</dbReference>
<dbReference type="Pfam" id="PF00005">
    <property type="entry name" value="ABC_tran"/>
    <property type="match status" value="1"/>
</dbReference>
<dbReference type="SUPFAM" id="SSF90123">
    <property type="entry name" value="ABC transporter transmembrane region"/>
    <property type="match status" value="1"/>
</dbReference>
<sequence>MPPKKTIMDKPKNLKQTTFKIVKEIAKDKVKFPLVVFLALLRAICFTCGAWFTGVIIDQFLTPDLAAGPTDGDRFKKLIEGPNSFFISVGILILITIVYITVSAVQLMITIKLTNVSIMNIRKRAFHNIQKMHIDYFDTNKSGELISRLNNDVEMFEVGLTNILIEFFTSVFNLFFSLVFMMLISPTLTLITVVIFYIFLSTSLILLKKMRKIYAQRQKKFGELNAYIEEMISNKKIIASFNQYDKVVKDFNKINGALAKQNYWGYTYNSLLQPNYDFAVKIAIAISLCLVMIFHRFNTPSFGMRAWSAGSTIAFVNLMWNFGGTSFDMLMQVGNYIMGVSAAERVYELYDLKTPQYTKDYVKLPDDLKASIEFKNVYFRYDKTSNNFQVKDISFKIDAGKTVALVGPTGAGKTTIINLLTKFYEIERETLNINGEKIVPGDIYINGIPYNKINSKDLRNHMSIVLQDTFIFKDTIKNNISVSDHEATDQDIIEAAKIANIHDKIDRLVNKYDTIISEDSSIFSKGEKQLLDISRVVLSNNNIVVFDEATSNLDTITEKKVYAAMDGFRKGKTSFVIAHRLSTIADADLILVVNDGQIIESGNHKQLLKLDGFYANMYNTQMNKNKEQ</sequence>